<organism evidence="1 2">
    <name type="scientific">Agitococcus lubricus</name>
    <dbReference type="NCBI Taxonomy" id="1077255"/>
    <lineage>
        <taxon>Bacteria</taxon>
        <taxon>Pseudomonadati</taxon>
        <taxon>Pseudomonadota</taxon>
        <taxon>Gammaproteobacteria</taxon>
        <taxon>Moraxellales</taxon>
        <taxon>Moraxellaceae</taxon>
        <taxon>Agitococcus</taxon>
    </lineage>
</organism>
<dbReference type="AlphaFoldDB" id="A0A2T5ISH3"/>
<name>A0A2T5ISH3_9GAMM</name>
<sequence>MFKDKLYIKNNNLYSIIQKTPPPALCYHAEIFFLKLYD</sequence>
<reference evidence="1 2" key="1">
    <citation type="submission" date="2018-04" db="EMBL/GenBank/DDBJ databases">
        <title>Genomic Encyclopedia of Archaeal and Bacterial Type Strains, Phase II (KMG-II): from individual species to whole genera.</title>
        <authorList>
            <person name="Goeker M."/>
        </authorList>
    </citation>
    <scope>NUCLEOTIDE SEQUENCE [LARGE SCALE GENOMIC DNA]</scope>
    <source>
        <strain evidence="1 2">DSM 5822</strain>
    </source>
</reference>
<keyword evidence="2" id="KW-1185">Reference proteome</keyword>
<dbReference type="Proteomes" id="UP000244223">
    <property type="component" value="Unassembled WGS sequence"/>
</dbReference>
<dbReference type="EMBL" id="QAON01000029">
    <property type="protein sequence ID" value="PTQ86779.1"/>
    <property type="molecule type" value="Genomic_DNA"/>
</dbReference>
<evidence type="ECO:0000313" key="2">
    <source>
        <dbReference type="Proteomes" id="UP000244223"/>
    </source>
</evidence>
<comment type="caution">
    <text evidence="1">The sequence shown here is derived from an EMBL/GenBank/DDBJ whole genome shotgun (WGS) entry which is preliminary data.</text>
</comment>
<protein>
    <submittedName>
        <fullName evidence="1">Uncharacterized protein</fullName>
    </submittedName>
</protein>
<gene>
    <name evidence="1" type="ORF">C8N29_1299</name>
</gene>
<evidence type="ECO:0000313" key="1">
    <source>
        <dbReference type="EMBL" id="PTQ86779.1"/>
    </source>
</evidence>
<accession>A0A2T5ISH3</accession>
<proteinExistence type="predicted"/>